<protein>
    <submittedName>
        <fullName evidence="1">Uncharacterized protein</fullName>
    </submittedName>
</protein>
<dbReference type="RefSeq" id="WP_118031844.1">
    <property type="nucleotide sequence ID" value="NZ_QRUH01000036.1"/>
</dbReference>
<organism evidence="1 2">
    <name type="scientific">Blautia obeum</name>
    <dbReference type="NCBI Taxonomy" id="40520"/>
    <lineage>
        <taxon>Bacteria</taxon>
        <taxon>Bacillati</taxon>
        <taxon>Bacillota</taxon>
        <taxon>Clostridia</taxon>
        <taxon>Lachnospirales</taxon>
        <taxon>Lachnospiraceae</taxon>
        <taxon>Blautia</taxon>
    </lineage>
</organism>
<proteinExistence type="predicted"/>
<dbReference type="Proteomes" id="UP000285839">
    <property type="component" value="Unassembled WGS sequence"/>
</dbReference>
<name>A0A412EKT3_9FIRM</name>
<reference evidence="1 2" key="1">
    <citation type="submission" date="2018-08" db="EMBL/GenBank/DDBJ databases">
        <title>A genome reference for cultivated species of the human gut microbiota.</title>
        <authorList>
            <person name="Zou Y."/>
            <person name="Xue W."/>
            <person name="Luo G."/>
        </authorList>
    </citation>
    <scope>NUCLEOTIDE SEQUENCE [LARGE SCALE GENOMIC DNA]</scope>
    <source>
        <strain evidence="1 2">AF25-21</strain>
    </source>
</reference>
<accession>A0A412EKT3</accession>
<comment type="caution">
    <text evidence="1">The sequence shown here is derived from an EMBL/GenBank/DDBJ whole genome shotgun (WGS) entry which is preliminary data.</text>
</comment>
<gene>
    <name evidence="1" type="ORF">DWY46_19435</name>
</gene>
<dbReference type="AlphaFoldDB" id="A0A412EKT3"/>
<evidence type="ECO:0000313" key="2">
    <source>
        <dbReference type="Proteomes" id="UP000285839"/>
    </source>
</evidence>
<sequence>MSKSVLVIDTPENCYDCPFGTEYCGNLEYEGCCELAECLDSDTRLITEEHYDYESESRPEWCPLKPLPKYRSMEKPGEYEYGKMHGWNRCIDEITGGEVDGEINRKIRSK</sequence>
<evidence type="ECO:0000313" key="1">
    <source>
        <dbReference type="EMBL" id="RGR43985.1"/>
    </source>
</evidence>
<dbReference type="EMBL" id="QRUH01000036">
    <property type="protein sequence ID" value="RGR43985.1"/>
    <property type="molecule type" value="Genomic_DNA"/>
</dbReference>